<keyword evidence="2" id="KW-0547">Nucleotide-binding</keyword>
<gene>
    <name evidence="5" type="ORF">CQA57_06340</name>
</gene>
<reference evidence="5 6" key="1">
    <citation type="submission" date="2018-04" db="EMBL/GenBank/DDBJ databases">
        <title>Novel Campyloabacter and Helicobacter Species and Strains.</title>
        <authorList>
            <person name="Mannion A.J."/>
            <person name="Shen Z."/>
            <person name="Fox J.G."/>
        </authorList>
    </citation>
    <scope>NUCLEOTIDE SEQUENCE [LARGE SCALE GENOMIC DNA]</scope>
    <source>
        <strain evidence="5 6">MIT 04-9362</strain>
    </source>
</reference>
<dbReference type="OrthoDB" id="9814623at2"/>
<dbReference type="CDD" id="cd03257">
    <property type="entry name" value="ABC_NikE_OppD_transporters"/>
    <property type="match status" value="2"/>
</dbReference>
<dbReference type="GO" id="GO:0005524">
    <property type="term" value="F:ATP binding"/>
    <property type="evidence" value="ECO:0007669"/>
    <property type="project" value="UniProtKB-KW"/>
</dbReference>
<dbReference type="SMART" id="SM00382">
    <property type="entry name" value="AAA"/>
    <property type="match status" value="2"/>
</dbReference>
<dbReference type="InterPro" id="IPR003439">
    <property type="entry name" value="ABC_transporter-like_ATP-bd"/>
</dbReference>
<evidence type="ECO:0000313" key="5">
    <source>
        <dbReference type="EMBL" id="RDU72803.1"/>
    </source>
</evidence>
<dbReference type="GO" id="GO:0016887">
    <property type="term" value="F:ATP hydrolysis activity"/>
    <property type="evidence" value="ECO:0007669"/>
    <property type="project" value="InterPro"/>
</dbReference>
<sequence length="502" mass="57690">MIELKGLSVGFQEGFRLLDIDFNLKEGERVGIVGESGSGKSLLANTLLGLNQHLGCEIFSGKYLIEDKDTQYENEAFFCQKRKDFFGYIPQNPLNALNPLHKVKKQIIETLLLSFPNLSKKQIQERIEQSFLSANLPLRLLDSYPHELSGGQCQRILILQNILKNPKVLICDEPTTALDSNIQKQILDFLFSECKKHQISVIFISHDLNIVRLYVERIYVMQKGKMVERGLVQDIFSHPKHQYTQELIAALKLPRKILLPKEEKVLQAQDFGVYVDKKTFFKNKRYDLVLPCNFWLFKNEILGIVGESGSGKTSLILGIMKLLKTYGELDFSYQYNHKNFYQNIQIVLQNPFASLNPRWKIKKTLNEAKVFGDTSLEIEQILDQVGLHKSILDSYPHELSGGQNQRIAIARALLVKPKILILDEPTSALDKNTQKVVLELLLSLQKYYEMSYIFVTHDLDVVEAICDRVMLIDSKKILCCLQKNDFFTSGMPEIRKLVDMRI</sequence>
<dbReference type="InterPro" id="IPR017871">
    <property type="entry name" value="ABC_transporter-like_CS"/>
</dbReference>
<feature type="domain" description="ABC transporter" evidence="4">
    <location>
        <begin position="2"/>
        <end position="248"/>
    </location>
</feature>
<comment type="caution">
    <text evidence="5">The sequence shown here is derived from an EMBL/GenBank/DDBJ whole genome shotgun (WGS) entry which is preliminary data.</text>
</comment>
<dbReference type="InterPro" id="IPR003593">
    <property type="entry name" value="AAA+_ATPase"/>
</dbReference>
<evidence type="ECO:0000256" key="3">
    <source>
        <dbReference type="ARBA" id="ARBA00022840"/>
    </source>
</evidence>
<evidence type="ECO:0000313" key="6">
    <source>
        <dbReference type="Proteomes" id="UP000256695"/>
    </source>
</evidence>
<dbReference type="SUPFAM" id="SSF52540">
    <property type="entry name" value="P-loop containing nucleoside triphosphate hydrolases"/>
    <property type="match status" value="2"/>
</dbReference>
<dbReference type="AlphaFoldDB" id="A0A3D8J5Q9"/>
<dbReference type="InterPro" id="IPR050319">
    <property type="entry name" value="ABC_transp_ATP-bind"/>
</dbReference>
<evidence type="ECO:0000259" key="4">
    <source>
        <dbReference type="PROSITE" id="PS50893"/>
    </source>
</evidence>
<dbReference type="Proteomes" id="UP000256695">
    <property type="component" value="Unassembled WGS sequence"/>
</dbReference>
<dbReference type="PROSITE" id="PS00211">
    <property type="entry name" value="ABC_TRANSPORTER_1"/>
    <property type="match status" value="1"/>
</dbReference>
<dbReference type="EMBL" id="NXLX01000016">
    <property type="protein sequence ID" value="RDU72803.1"/>
    <property type="molecule type" value="Genomic_DNA"/>
</dbReference>
<accession>A0A3D8J5Q9</accession>
<organism evidence="5 6">
    <name type="scientific">Helicobacter anseris</name>
    <dbReference type="NCBI Taxonomy" id="375926"/>
    <lineage>
        <taxon>Bacteria</taxon>
        <taxon>Pseudomonadati</taxon>
        <taxon>Campylobacterota</taxon>
        <taxon>Epsilonproteobacteria</taxon>
        <taxon>Campylobacterales</taxon>
        <taxon>Helicobacteraceae</taxon>
        <taxon>Helicobacter</taxon>
    </lineage>
</organism>
<keyword evidence="3 5" id="KW-0067">ATP-binding</keyword>
<protein>
    <submittedName>
        <fullName evidence="5">ABC transporter ATP-binding protein</fullName>
    </submittedName>
</protein>
<dbReference type="PROSITE" id="PS50893">
    <property type="entry name" value="ABC_TRANSPORTER_2"/>
    <property type="match status" value="2"/>
</dbReference>
<dbReference type="RefSeq" id="WP_115579394.1">
    <property type="nucleotide sequence ID" value="NZ_NXLX01000016.1"/>
</dbReference>
<dbReference type="PANTHER" id="PTHR43776:SF8">
    <property type="entry name" value="ABC TRANSPORTER, ATP-BINDING PROTEIN"/>
    <property type="match status" value="1"/>
</dbReference>
<dbReference type="Gene3D" id="3.40.50.300">
    <property type="entry name" value="P-loop containing nucleotide triphosphate hydrolases"/>
    <property type="match status" value="2"/>
</dbReference>
<evidence type="ECO:0000256" key="1">
    <source>
        <dbReference type="ARBA" id="ARBA00022448"/>
    </source>
</evidence>
<feature type="domain" description="ABC transporter" evidence="4">
    <location>
        <begin position="266"/>
        <end position="499"/>
    </location>
</feature>
<dbReference type="Pfam" id="PF00005">
    <property type="entry name" value="ABC_tran"/>
    <property type="match status" value="2"/>
</dbReference>
<proteinExistence type="predicted"/>
<dbReference type="GO" id="GO:0055085">
    <property type="term" value="P:transmembrane transport"/>
    <property type="evidence" value="ECO:0007669"/>
    <property type="project" value="UniProtKB-ARBA"/>
</dbReference>
<keyword evidence="6" id="KW-1185">Reference proteome</keyword>
<keyword evidence="1" id="KW-0813">Transport</keyword>
<dbReference type="InterPro" id="IPR027417">
    <property type="entry name" value="P-loop_NTPase"/>
</dbReference>
<name>A0A3D8J5Q9_9HELI</name>
<dbReference type="PANTHER" id="PTHR43776">
    <property type="entry name" value="TRANSPORT ATP-BINDING PROTEIN"/>
    <property type="match status" value="1"/>
</dbReference>
<evidence type="ECO:0000256" key="2">
    <source>
        <dbReference type="ARBA" id="ARBA00022741"/>
    </source>
</evidence>